<evidence type="ECO:0000313" key="4">
    <source>
        <dbReference type="EMBL" id="AYC30401.1"/>
    </source>
</evidence>
<feature type="domain" description="GGDEF" evidence="3">
    <location>
        <begin position="323"/>
        <end position="454"/>
    </location>
</feature>
<dbReference type="PROSITE" id="PS50883">
    <property type="entry name" value="EAL"/>
    <property type="match status" value="1"/>
</dbReference>
<proteinExistence type="predicted"/>
<keyword evidence="1" id="KW-0812">Transmembrane</keyword>
<dbReference type="RefSeq" id="WP_119884118.1">
    <property type="nucleotide sequence ID" value="NZ_CP032418.1"/>
</dbReference>
<dbReference type="SUPFAM" id="SSF141868">
    <property type="entry name" value="EAL domain-like"/>
    <property type="match status" value="1"/>
</dbReference>
<dbReference type="CDD" id="cd18773">
    <property type="entry name" value="PDC1_HK_sensor"/>
    <property type="match status" value="1"/>
</dbReference>
<evidence type="ECO:0000259" key="2">
    <source>
        <dbReference type="PROSITE" id="PS50883"/>
    </source>
</evidence>
<protein>
    <submittedName>
        <fullName evidence="4">EAL domain-containing protein</fullName>
    </submittedName>
</protein>
<dbReference type="GO" id="GO:0071111">
    <property type="term" value="F:cyclic-guanylate-specific phosphodiesterase activity"/>
    <property type="evidence" value="ECO:0007669"/>
    <property type="project" value="InterPro"/>
</dbReference>
<reference evidence="5" key="1">
    <citation type="submission" date="2018-09" db="EMBL/GenBank/DDBJ databases">
        <authorList>
            <person name="Zhu H."/>
        </authorList>
    </citation>
    <scope>NUCLEOTIDE SEQUENCE [LARGE SCALE GENOMIC DNA]</scope>
    <source>
        <strain evidence="5">K2R23-3</strain>
    </source>
</reference>
<dbReference type="EMBL" id="CP032418">
    <property type="protein sequence ID" value="AYC30401.1"/>
    <property type="molecule type" value="Genomic_DNA"/>
</dbReference>
<feature type="domain" description="EAL" evidence="2">
    <location>
        <begin position="463"/>
        <end position="718"/>
    </location>
</feature>
<dbReference type="InterPro" id="IPR029787">
    <property type="entry name" value="Nucleotide_cyclase"/>
</dbReference>
<evidence type="ECO:0000259" key="3">
    <source>
        <dbReference type="PROSITE" id="PS50887"/>
    </source>
</evidence>
<dbReference type="Proteomes" id="UP000265725">
    <property type="component" value="Chromosome"/>
</dbReference>
<dbReference type="Pfam" id="PF00563">
    <property type="entry name" value="EAL"/>
    <property type="match status" value="1"/>
</dbReference>
<dbReference type="Pfam" id="PF00990">
    <property type="entry name" value="GGDEF"/>
    <property type="match status" value="1"/>
</dbReference>
<dbReference type="OrthoDB" id="9762141at2"/>
<dbReference type="AlphaFoldDB" id="A0A385YV98"/>
<keyword evidence="1" id="KW-0472">Membrane</keyword>
<dbReference type="KEGG" id="paek:D3873_11370"/>
<organism evidence="4 5">
    <name type="scientific">Paenisporosarcina cavernae</name>
    <dbReference type="NCBI Taxonomy" id="2320858"/>
    <lineage>
        <taxon>Bacteria</taxon>
        <taxon>Bacillati</taxon>
        <taxon>Bacillota</taxon>
        <taxon>Bacilli</taxon>
        <taxon>Bacillales</taxon>
        <taxon>Caryophanaceae</taxon>
        <taxon>Paenisporosarcina</taxon>
    </lineage>
</organism>
<gene>
    <name evidence="4" type="ORF">D3873_11370</name>
</gene>
<dbReference type="SUPFAM" id="SSF55073">
    <property type="entry name" value="Nucleotide cyclase"/>
    <property type="match status" value="1"/>
</dbReference>
<feature type="transmembrane region" description="Helical" evidence="1">
    <location>
        <begin position="263"/>
        <end position="284"/>
    </location>
</feature>
<dbReference type="PANTHER" id="PTHR33121">
    <property type="entry name" value="CYCLIC DI-GMP PHOSPHODIESTERASE PDEF"/>
    <property type="match status" value="1"/>
</dbReference>
<evidence type="ECO:0000313" key="5">
    <source>
        <dbReference type="Proteomes" id="UP000265725"/>
    </source>
</evidence>
<dbReference type="InterPro" id="IPR000160">
    <property type="entry name" value="GGDEF_dom"/>
</dbReference>
<dbReference type="PROSITE" id="PS50887">
    <property type="entry name" value="GGDEF"/>
    <property type="match status" value="1"/>
</dbReference>
<dbReference type="Gene3D" id="3.20.20.450">
    <property type="entry name" value="EAL domain"/>
    <property type="match status" value="1"/>
</dbReference>
<sequence>MSNRIIQAYLLMSLILCIVIVVTIWNYHSTKEYVLETVQKETEELLSSFTDETNKFSNERVAELELIADYLVYIKDDQEKINFLEQQRIKMPFFTSLGFVYPDGKVLAADGSVFQVNQRESFERALQGEVVYSDLFPLFQDPSQQVTAIRLPIRDNGEIIGVLSGVINMGNILGKIATESNLPGTLYLYKDEQLVMSTKDESIEEKLVDADWFIKQMNEKDSGQFLVDENAAHYVMFQRAGADWTVVVDSFSNDLEDQISHNFWRNTAIVAITLLFLIGILLYIRRNEIREENMLKIDLLTNLPNRVLLEETLKKRLDPVKFEKFTLFFINIDRFKEINERNGYQLGDRVLFEISKKIQSIAAKDCVYRVGGDEFVILLDSQDRDEMKRLSDQIVHLMEEPIVLSTFESLWVTLSVGIRLSELGDWPDLIMQDATFAVQEAKKLGGNRAIFFSQELANQNERHRLIANNVVHALKNNEYYIVYQPIYELDAKRVTSYEALIRWESPLIGTIAPLDFIPLLEQNDLIIPVGKWIMQEVVGQIAEWDRQGKSGFHVAVNISVKQMMHPDFIPTVKEVLTVSGIQPQRLMFEITESVAVQNIELAKFALRELNELGVQTALDDFGTGYSSLSILKELPIDHVKIDRSFIVRMETEGDKSGIILQGVLDIVRNLGMTTVMEGVETEAQLSVMKEMGAHKVQGYLIGRPMIGKLAIDLQDEEFPFE</sequence>
<name>A0A385YV98_9BACL</name>
<keyword evidence="5" id="KW-1185">Reference proteome</keyword>
<dbReference type="SMART" id="SM00052">
    <property type="entry name" value="EAL"/>
    <property type="match status" value="1"/>
</dbReference>
<evidence type="ECO:0000256" key="1">
    <source>
        <dbReference type="SAM" id="Phobius"/>
    </source>
</evidence>
<dbReference type="Gene3D" id="3.30.450.20">
    <property type="entry name" value="PAS domain"/>
    <property type="match status" value="1"/>
</dbReference>
<keyword evidence="1" id="KW-1133">Transmembrane helix</keyword>
<dbReference type="InterPro" id="IPR050706">
    <property type="entry name" value="Cyclic-di-GMP_PDE-like"/>
</dbReference>
<dbReference type="InterPro" id="IPR043128">
    <property type="entry name" value="Rev_trsase/Diguanyl_cyclase"/>
</dbReference>
<dbReference type="CDD" id="cd01949">
    <property type="entry name" value="GGDEF"/>
    <property type="match status" value="1"/>
</dbReference>
<dbReference type="InterPro" id="IPR001633">
    <property type="entry name" value="EAL_dom"/>
</dbReference>
<dbReference type="PANTHER" id="PTHR33121:SF71">
    <property type="entry name" value="OXYGEN SENSOR PROTEIN DOSP"/>
    <property type="match status" value="1"/>
</dbReference>
<accession>A0A385YV98</accession>
<dbReference type="InterPro" id="IPR035919">
    <property type="entry name" value="EAL_sf"/>
</dbReference>
<dbReference type="NCBIfam" id="TIGR00254">
    <property type="entry name" value="GGDEF"/>
    <property type="match status" value="1"/>
</dbReference>
<dbReference type="Gene3D" id="3.30.70.270">
    <property type="match status" value="1"/>
</dbReference>
<dbReference type="SMART" id="SM00267">
    <property type="entry name" value="GGDEF"/>
    <property type="match status" value="1"/>
</dbReference>
<feature type="transmembrane region" description="Helical" evidence="1">
    <location>
        <begin position="7"/>
        <end position="27"/>
    </location>
</feature>
<dbReference type="CDD" id="cd01948">
    <property type="entry name" value="EAL"/>
    <property type="match status" value="1"/>
</dbReference>